<dbReference type="InterPro" id="IPR016032">
    <property type="entry name" value="Sig_transdc_resp-reg_C-effctor"/>
</dbReference>
<dbReference type="Pfam" id="PF00196">
    <property type="entry name" value="GerE"/>
    <property type="match status" value="1"/>
</dbReference>
<dbReference type="SUPFAM" id="SSF46894">
    <property type="entry name" value="C-terminal effector domain of the bipartite response regulators"/>
    <property type="match status" value="1"/>
</dbReference>
<accession>A0A7Y6B455</accession>
<dbReference type="PRINTS" id="PR00038">
    <property type="entry name" value="HTHLUXR"/>
</dbReference>
<evidence type="ECO:0000256" key="1">
    <source>
        <dbReference type="SAM" id="MobiDB-lite"/>
    </source>
</evidence>
<evidence type="ECO:0000313" key="4">
    <source>
        <dbReference type="Proteomes" id="UP000536441"/>
    </source>
</evidence>
<feature type="region of interest" description="Disordered" evidence="1">
    <location>
        <begin position="57"/>
        <end position="96"/>
    </location>
</feature>
<protein>
    <submittedName>
        <fullName evidence="3">Helix-turn-helix transcriptional regulator</fullName>
    </submittedName>
</protein>
<keyword evidence="4" id="KW-1185">Reference proteome</keyword>
<dbReference type="AlphaFoldDB" id="A0A7Y6B455"/>
<dbReference type="EMBL" id="JABMCH010000052">
    <property type="protein sequence ID" value="NUU46127.1"/>
    <property type="molecule type" value="Genomic_DNA"/>
</dbReference>
<reference evidence="3 4" key="1">
    <citation type="submission" date="2020-05" db="EMBL/GenBank/DDBJ databases">
        <title>Genome Sequencing of Type Strains.</title>
        <authorList>
            <person name="Lemaire J.F."/>
            <person name="Inderbitzin P."/>
            <person name="Gregorio O.A."/>
            <person name="Collins S.B."/>
            <person name="Wespe N."/>
            <person name="Knight-Connoni V."/>
        </authorList>
    </citation>
    <scope>NUCLEOTIDE SEQUENCE [LARGE SCALE GENOMIC DNA]</scope>
    <source>
        <strain evidence="3 4">DSM 100049</strain>
    </source>
</reference>
<evidence type="ECO:0000259" key="2">
    <source>
        <dbReference type="PROSITE" id="PS50043"/>
    </source>
</evidence>
<dbReference type="GO" id="GO:0006355">
    <property type="term" value="P:regulation of DNA-templated transcription"/>
    <property type="evidence" value="ECO:0007669"/>
    <property type="project" value="InterPro"/>
</dbReference>
<dbReference type="InterPro" id="IPR036388">
    <property type="entry name" value="WH-like_DNA-bd_sf"/>
</dbReference>
<name>A0A7Y6B455_9SPHN</name>
<dbReference type="PROSITE" id="PS50043">
    <property type="entry name" value="HTH_LUXR_2"/>
    <property type="match status" value="1"/>
</dbReference>
<dbReference type="InterPro" id="IPR000792">
    <property type="entry name" value="Tscrpt_reg_LuxR_C"/>
</dbReference>
<dbReference type="Gene3D" id="1.10.10.10">
    <property type="entry name" value="Winged helix-like DNA-binding domain superfamily/Winged helix DNA-binding domain"/>
    <property type="match status" value="1"/>
</dbReference>
<sequence>MTEKEATVLHLLARGHDVKGAAAELGLSVHTVHERLREARRKTGASSSRGAARLLTEAMPPNFSGSGKSGVLPCSIEDQSSGQPRIGATDGPRLPG</sequence>
<comment type="caution">
    <text evidence="3">The sequence shown here is derived from an EMBL/GenBank/DDBJ whole genome shotgun (WGS) entry which is preliminary data.</text>
</comment>
<dbReference type="Proteomes" id="UP000536441">
    <property type="component" value="Unassembled WGS sequence"/>
</dbReference>
<organism evidence="3 4">
    <name type="scientific">Sphingomonas zeae</name>
    <dbReference type="NCBI Taxonomy" id="1646122"/>
    <lineage>
        <taxon>Bacteria</taxon>
        <taxon>Pseudomonadati</taxon>
        <taxon>Pseudomonadota</taxon>
        <taxon>Alphaproteobacteria</taxon>
        <taxon>Sphingomonadales</taxon>
        <taxon>Sphingomonadaceae</taxon>
        <taxon>Sphingomonas</taxon>
    </lineage>
</organism>
<dbReference type="GO" id="GO:0003677">
    <property type="term" value="F:DNA binding"/>
    <property type="evidence" value="ECO:0007669"/>
    <property type="project" value="InterPro"/>
</dbReference>
<evidence type="ECO:0000313" key="3">
    <source>
        <dbReference type="EMBL" id="NUU46127.1"/>
    </source>
</evidence>
<proteinExistence type="predicted"/>
<feature type="domain" description="HTH luxR-type" evidence="2">
    <location>
        <begin position="1"/>
        <end position="59"/>
    </location>
</feature>
<dbReference type="SMART" id="SM00421">
    <property type="entry name" value="HTH_LUXR"/>
    <property type="match status" value="1"/>
</dbReference>
<gene>
    <name evidence="3" type="ORF">HP438_03930</name>
</gene>